<dbReference type="InterPro" id="IPR008920">
    <property type="entry name" value="TF_FadR/GntR_C"/>
</dbReference>
<dbReference type="RefSeq" id="WP_089233754.1">
    <property type="nucleotide sequence ID" value="NZ_FZOY01000005.1"/>
</dbReference>
<dbReference type="InterPro" id="IPR036388">
    <property type="entry name" value="WH-like_DNA-bd_sf"/>
</dbReference>
<protein>
    <submittedName>
        <fullName evidence="5">Transcriptional regulator, GntR family</fullName>
    </submittedName>
</protein>
<gene>
    <name evidence="5" type="ORF">SAMN05421757_105177</name>
</gene>
<dbReference type="InterPro" id="IPR036390">
    <property type="entry name" value="WH_DNA-bd_sf"/>
</dbReference>
<evidence type="ECO:0000259" key="4">
    <source>
        <dbReference type="PROSITE" id="PS50949"/>
    </source>
</evidence>
<keyword evidence="6" id="KW-1185">Reference proteome</keyword>
<keyword evidence="3" id="KW-0804">Transcription</keyword>
<dbReference type="SUPFAM" id="SSF46785">
    <property type="entry name" value="Winged helix' DNA-binding domain"/>
    <property type="match status" value="1"/>
</dbReference>
<keyword evidence="2" id="KW-0238">DNA-binding</keyword>
<evidence type="ECO:0000313" key="5">
    <source>
        <dbReference type="EMBL" id="SNT02696.1"/>
    </source>
</evidence>
<sequence length="229" mass="26158">MTKANERSTLATTVYEKLRNDLLHGAYGPCEKLRIEAIATEYGVGNNAVREALSRLAAERLVDRHERRGYTAPVMDLAAWQELGRTRCLVECLALRQSMENRTDEWEEAVVVAYHRLARIGRSEDFSERLPEWHIEHRNFHRTLIGNCGSRWIVEFCDQLADQAARYIYIANLNNDNGRDGNIEHEELMTVVLEGTIEEAEKVLTEHYSKTLRAIENMLQADELAGSGA</sequence>
<dbReference type="Pfam" id="PF07729">
    <property type="entry name" value="FCD"/>
    <property type="match status" value="1"/>
</dbReference>
<dbReference type="GO" id="GO:0003700">
    <property type="term" value="F:DNA-binding transcription factor activity"/>
    <property type="evidence" value="ECO:0007669"/>
    <property type="project" value="InterPro"/>
</dbReference>
<dbReference type="Pfam" id="PF00392">
    <property type="entry name" value="GntR"/>
    <property type="match status" value="1"/>
</dbReference>
<proteinExistence type="predicted"/>
<dbReference type="Proteomes" id="UP000198426">
    <property type="component" value="Unassembled WGS sequence"/>
</dbReference>
<dbReference type="SMART" id="SM00345">
    <property type="entry name" value="HTH_GNTR"/>
    <property type="match status" value="1"/>
</dbReference>
<dbReference type="SUPFAM" id="SSF48008">
    <property type="entry name" value="GntR ligand-binding domain-like"/>
    <property type="match status" value="1"/>
</dbReference>
<keyword evidence="1" id="KW-0805">Transcription regulation</keyword>
<organism evidence="5 6">
    <name type="scientific">Tropicimonas sediminicola</name>
    <dbReference type="NCBI Taxonomy" id="1031541"/>
    <lineage>
        <taxon>Bacteria</taxon>
        <taxon>Pseudomonadati</taxon>
        <taxon>Pseudomonadota</taxon>
        <taxon>Alphaproteobacteria</taxon>
        <taxon>Rhodobacterales</taxon>
        <taxon>Roseobacteraceae</taxon>
        <taxon>Tropicimonas</taxon>
    </lineage>
</organism>
<dbReference type="Gene3D" id="1.10.10.10">
    <property type="entry name" value="Winged helix-like DNA-binding domain superfamily/Winged helix DNA-binding domain"/>
    <property type="match status" value="1"/>
</dbReference>
<evidence type="ECO:0000256" key="1">
    <source>
        <dbReference type="ARBA" id="ARBA00023015"/>
    </source>
</evidence>
<evidence type="ECO:0000256" key="2">
    <source>
        <dbReference type="ARBA" id="ARBA00023125"/>
    </source>
</evidence>
<evidence type="ECO:0000313" key="6">
    <source>
        <dbReference type="Proteomes" id="UP000198426"/>
    </source>
</evidence>
<evidence type="ECO:0000256" key="3">
    <source>
        <dbReference type="ARBA" id="ARBA00023163"/>
    </source>
</evidence>
<dbReference type="InterPro" id="IPR000524">
    <property type="entry name" value="Tscrpt_reg_HTH_GntR"/>
</dbReference>
<name>A0A239J9K3_9RHOB</name>
<dbReference type="AlphaFoldDB" id="A0A239J9K3"/>
<dbReference type="OrthoDB" id="8638122at2"/>
<feature type="domain" description="HTH gntR-type" evidence="4">
    <location>
        <begin position="8"/>
        <end position="75"/>
    </location>
</feature>
<dbReference type="PANTHER" id="PTHR43537">
    <property type="entry name" value="TRANSCRIPTIONAL REGULATOR, GNTR FAMILY"/>
    <property type="match status" value="1"/>
</dbReference>
<dbReference type="Gene3D" id="1.20.120.530">
    <property type="entry name" value="GntR ligand-binding domain-like"/>
    <property type="match status" value="1"/>
</dbReference>
<dbReference type="PANTHER" id="PTHR43537:SF20">
    <property type="entry name" value="HTH-TYPE TRANSCRIPTIONAL REPRESSOR GLAR"/>
    <property type="match status" value="1"/>
</dbReference>
<reference evidence="5 6" key="1">
    <citation type="submission" date="2017-06" db="EMBL/GenBank/DDBJ databases">
        <authorList>
            <person name="Kim H.J."/>
            <person name="Triplett B.A."/>
        </authorList>
    </citation>
    <scope>NUCLEOTIDE SEQUENCE [LARGE SCALE GENOMIC DNA]</scope>
    <source>
        <strain evidence="5 6">DSM 29339</strain>
    </source>
</reference>
<dbReference type="SMART" id="SM00895">
    <property type="entry name" value="FCD"/>
    <property type="match status" value="1"/>
</dbReference>
<dbReference type="PROSITE" id="PS50949">
    <property type="entry name" value="HTH_GNTR"/>
    <property type="match status" value="1"/>
</dbReference>
<dbReference type="EMBL" id="FZOY01000005">
    <property type="protein sequence ID" value="SNT02696.1"/>
    <property type="molecule type" value="Genomic_DNA"/>
</dbReference>
<dbReference type="InterPro" id="IPR011711">
    <property type="entry name" value="GntR_C"/>
</dbReference>
<dbReference type="GO" id="GO:0003677">
    <property type="term" value="F:DNA binding"/>
    <property type="evidence" value="ECO:0007669"/>
    <property type="project" value="UniProtKB-KW"/>
</dbReference>
<accession>A0A239J9K3</accession>